<evidence type="ECO:0000256" key="2">
    <source>
        <dbReference type="ARBA" id="ARBA00023157"/>
    </source>
</evidence>
<comment type="caution">
    <text evidence="5">The sequence shown here is derived from an EMBL/GenBank/DDBJ whole genome shotgun (WGS) entry which is preliminary data.</text>
</comment>
<organism evidence="5 7">
    <name type="scientific">Rotaria magnacalcarata</name>
    <dbReference type="NCBI Taxonomy" id="392030"/>
    <lineage>
        <taxon>Eukaryota</taxon>
        <taxon>Metazoa</taxon>
        <taxon>Spiralia</taxon>
        <taxon>Gnathifera</taxon>
        <taxon>Rotifera</taxon>
        <taxon>Eurotatoria</taxon>
        <taxon>Bdelloidea</taxon>
        <taxon>Philodinida</taxon>
        <taxon>Philodinidae</taxon>
        <taxon>Rotaria</taxon>
    </lineage>
</organism>
<evidence type="ECO:0000259" key="3">
    <source>
        <dbReference type="Pfam" id="PF23283"/>
    </source>
</evidence>
<gene>
    <name evidence="5" type="ORF">MBJ925_LOCUS13711</name>
    <name evidence="6" type="ORF">UXM345_LOCUS22059</name>
    <name evidence="4" type="ORF">XDN619_LOCUS3973</name>
</gene>
<evidence type="ECO:0000313" key="5">
    <source>
        <dbReference type="EMBL" id="CAF2054043.1"/>
    </source>
</evidence>
<evidence type="ECO:0000256" key="1">
    <source>
        <dbReference type="ARBA" id="ARBA00022729"/>
    </source>
</evidence>
<accession>A0A816Q100</accession>
<protein>
    <recommendedName>
        <fullName evidence="3">UMOD/GP2/OIT3-like D8C domain-containing protein</fullName>
    </recommendedName>
</protein>
<dbReference type="Pfam" id="PF23283">
    <property type="entry name" value="D8C_UMOD"/>
    <property type="match status" value="1"/>
</dbReference>
<evidence type="ECO:0000313" key="7">
    <source>
        <dbReference type="Proteomes" id="UP000663824"/>
    </source>
</evidence>
<evidence type="ECO:0000313" key="6">
    <source>
        <dbReference type="EMBL" id="CAF4097835.1"/>
    </source>
</evidence>
<evidence type="ECO:0000313" key="4">
    <source>
        <dbReference type="EMBL" id="CAF2014982.1"/>
    </source>
</evidence>
<dbReference type="PANTHER" id="PTHR36191">
    <property type="entry name" value="ENDO/EXONUCLEASE/PHOSPHATASE DOMAIN-CONTAINING PROTEIN-RELATED"/>
    <property type="match status" value="1"/>
</dbReference>
<dbReference type="Proteomes" id="UP000663824">
    <property type="component" value="Unassembled WGS sequence"/>
</dbReference>
<dbReference type="Proteomes" id="UP000663842">
    <property type="component" value="Unassembled WGS sequence"/>
</dbReference>
<keyword evidence="1" id="KW-0732">Signal</keyword>
<sequence>MQLYLVTTLPLACSSYTTINDSTRSTSYTSSVGCDSTAFGSSGTWVRFTGVGGTHIPTSPPVTGTCGTSAPGWYNGSMPNISATISGTVCYNWSGNTCNWHNAIQVTNCNSFYIYNLINVPVCYLRYCTI</sequence>
<reference evidence="5" key="1">
    <citation type="submission" date="2021-02" db="EMBL/GenBank/DDBJ databases">
        <authorList>
            <person name="Nowell W R."/>
        </authorList>
    </citation>
    <scope>NUCLEOTIDE SEQUENCE</scope>
</reference>
<dbReference type="EMBL" id="CAJNRE010006355">
    <property type="protein sequence ID" value="CAF2054043.1"/>
    <property type="molecule type" value="Genomic_DNA"/>
</dbReference>
<dbReference type="EMBL" id="CAJNRG010000664">
    <property type="protein sequence ID" value="CAF2014982.1"/>
    <property type="molecule type" value="Genomic_DNA"/>
</dbReference>
<proteinExistence type="predicted"/>
<dbReference type="PANTHER" id="PTHR36191:SF4">
    <property type="entry name" value="VWFD DOMAIN-CONTAINING PROTEIN"/>
    <property type="match status" value="1"/>
</dbReference>
<dbReference type="InterPro" id="IPR057774">
    <property type="entry name" value="D8C_UMOD/GP2/OIT3-like"/>
</dbReference>
<name>A0A816Q100_9BILA</name>
<feature type="domain" description="UMOD/GP2/OIT3-like D8C" evidence="3">
    <location>
        <begin position="64"/>
        <end position="129"/>
    </location>
</feature>
<dbReference type="Proteomes" id="UP000663887">
    <property type="component" value="Unassembled WGS sequence"/>
</dbReference>
<dbReference type="AlphaFoldDB" id="A0A816Q100"/>
<keyword evidence="2" id="KW-1015">Disulfide bond</keyword>
<dbReference type="EMBL" id="CAJOBF010003567">
    <property type="protein sequence ID" value="CAF4097835.1"/>
    <property type="molecule type" value="Genomic_DNA"/>
</dbReference>